<gene>
    <name evidence="2" type="primary">LOC116197026</name>
</gene>
<protein>
    <submittedName>
        <fullName evidence="2">Uncharacterized protein LOC116197026 isoform X1</fullName>
    </submittedName>
</protein>
<dbReference type="GeneID" id="116197026"/>
<evidence type="ECO:0000313" key="2">
    <source>
        <dbReference type="RefSeq" id="XP_031382890.1"/>
    </source>
</evidence>
<proteinExistence type="predicted"/>
<reference evidence="1" key="1">
    <citation type="journal article" date="2020" name="Plant Biotechnol. J.">
        <title>The pomegranate (Punica granatum L.) draft genome dissects genetic divergence between soft- and hard-seeded cultivars.</title>
        <authorList>
            <person name="Luo X."/>
            <person name="Li H."/>
            <person name="Wu Z."/>
            <person name="Yao W."/>
            <person name="Zhao P."/>
            <person name="Cao D."/>
            <person name="Yu H."/>
            <person name="Li K."/>
            <person name="Poudel K."/>
            <person name="Zhao D."/>
            <person name="Zhang F."/>
            <person name="Xia X."/>
            <person name="Chen L."/>
            <person name="Wang Q."/>
            <person name="Jing D."/>
            <person name="Cao S."/>
        </authorList>
    </citation>
    <scope>NUCLEOTIDE SEQUENCE [LARGE SCALE GENOMIC DNA]</scope>
    <source>
        <strain evidence="1">cv. Tunisia</strain>
    </source>
</reference>
<name>A0A6P8CI68_PUNGR</name>
<dbReference type="AlphaFoldDB" id="A0A6P8CI68"/>
<dbReference type="RefSeq" id="XP_031382890.1">
    <property type="nucleotide sequence ID" value="XM_031527030.1"/>
</dbReference>
<sequence length="157" mass="18292">MRVGHLGFWIMEQGHSSSTVTGVCFAFLPSERPILKQGVWILPRSTFPPVDYVQVIKASEYKGKLVESFAVLLAHSSSLIYLLTNFERQARYRIERSLFFACSITPAMWRSLLGRLEFRRRSEVAWVSLSKGRKLNSIVLRPLWTCYVYQVWRMRNS</sequence>
<evidence type="ECO:0000313" key="1">
    <source>
        <dbReference type="Proteomes" id="UP000515151"/>
    </source>
</evidence>
<reference evidence="2" key="2">
    <citation type="submission" date="2025-08" db="UniProtKB">
        <authorList>
            <consortium name="RefSeq"/>
        </authorList>
    </citation>
    <scope>IDENTIFICATION</scope>
    <source>
        <tissue evidence="2">Leaf</tissue>
    </source>
</reference>
<keyword evidence="1" id="KW-1185">Reference proteome</keyword>
<accession>A0A6P8CI68</accession>
<dbReference type="Proteomes" id="UP000515151">
    <property type="component" value="Chromosome 2"/>
</dbReference>
<organism evidence="1 2">
    <name type="scientific">Punica granatum</name>
    <name type="common">Pomegranate</name>
    <dbReference type="NCBI Taxonomy" id="22663"/>
    <lineage>
        <taxon>Eukaryota</taxon>
        <taxon>Viridiplantae</taxon>
        <taxon>Streptophyta</taxon>
        <taxon>Embryophyta</taxon>
        <taxon>Tracheophyta</taxon>
        <taxon>Spermatophyta</taxon>
        <taxon>Magnoliopsida</taxon>
        <taxon>eudicotyledons</taxon>
        <taxon>Gunneridae</taxon>
        <taxon>Pentapetalae</taxon>
        <taxon>rosids</taxon>
        <taxon>malvids</taxon>
        <taxon>Myrtales</taxon>
        <taxon>Lythraceae</taxon>
        <taxon>Punica</taxon>
    </lineage>
</organism>